<keyword evidence="1 4" id="KW-0732">Signal</keyword>
<dbReference type="NCBIfam" id="TIGR02995">
    <property type="entry name" value="ectoine_ehuB"/>
    <property type="match status" value="1"/>
</dbReference>
<dbReference type="Proteomes" id="UP000295632">
    <property type="component" value="Unassembled WGS sequence"/>
</dbReference>
<proteinExistence type="predicted"/>
<dbReference type="PANTHER" id="PTHR35936">
    <property type="entry name" value="MEMBRANE-BOUND LYTIC MUREIN TRANSGLYCOSYLASE F"/>
    <property type="match status" value="1"/>
</dbReference>
<feature type="chain" id="PRO_5038887064" evidence="4">
    <location>
        <begin position="22"/>
        <end position="289"/>
    </location>
</feature>
<gene>
    <name evidence="6" type="ORF">EV213_11850</name>
</gene>
<feature type="signal peptide" evidence="4">
    <location>
        <begin position="1"/>
        <end position="21"/>
    </location>
</feature>
<dbReference type="PANTHER" id="PTHR35936:SF17">
    <property type="entry name" value="ARGININE-BINDING EXTRACELLULAR PROTEIN ARTP"/>
    <property type="match status" value="1"/>
</dbReference>
<evidence type="ECO:0000256" key="2">
    <source>
        <dbReference type="ARBA" id="ARBA00023139"/>
    </source>
</evidence>
<organism evidence="6 7">
    <name type="scientific">Aureibacillus halotolerans</name>
    <dbReference type="NCBI Taxonomy" id="1508390"/>
    <lineage>
        <taxon>Bacteria</taxon>
        <taxon>Bacillati</taxon>
        <taxon>Bacillota</taxon>
        <taxon>Bacilli</taxon>
        <taxon>Bacillales</taxon>
        <taxon>Bacillaceae</taxon>
        <taxon>Aureibacillus</taxon>
    </lineage>
</organism>
<dbReference type="EMBL" id="SNYJ01000018">
    <property type="protein sequence ID" value="TDQ36420.1"/>
    <property type="molecule type" value="Genomic_DNA"/>
</dbReference>
<dbReference type="GO" id="GO:0051470">
    <property type="term" value="P:ectoine transmembrane transport"/>
    <property type="evidence" value="ECO:0007669"/>
    <property type="project" value="InterPro"/>
</dbReference>
<evidence type="ECO:0000259" key="5">
    <source>
        <dbReference type="SMART" id="SM00062"/>
    </source>
</evidence>
<protein>
    <submittedName>
        <fullName evidence="6">Amino acid ABC transporter substrate-binding protein (PAAT family)</fullName>
    </submittedName>
</protein>
<dbReference type="SUPFAM" id="SSF53850">
    <property type="entry name" value="Periplasmic binding protein-like II"/>
    <property type="match status" value="1"/>
</dbReference>
<evidence type="ECO:0000256" key="1">
    <source>
        <dbReference type="ARBA" id="ARBA00022729"/>
    </source>
</evidence>
<keyword evidence="3" id="KW-0449">Lipoprotein</keyword>
<dbReference type="AlphaFoldDB" id="A0A4R6TS44"/>
<dbReference type="Gene3D" id="3.40.190.10">
    <property type="entry name" value="Periplasmic binding protein-like II"/>
    <property type="match status" value="2"/>
</dbReference>
<comment type="caution">
    <text evidence="6">The sequence shown here is derived from an EMBL/GenBank/DDBJ whole genome shotgun (WGS) entry which is preliminary data.</text>
</comment>
<dbReference type="SMART" id="SM00062">
    <property type="entry name" value="PBPb"/>
    <property type="match status" value="1"/>
</dbReference>
<accession>A0A4R6TS44</accession>
<dbReference type="PROSITE" id="PS51257">
    <property type="entry name" value="PROKAR_LIPOPROTEIN"/>
    <property type="match status" value="1"/>
</dbReference>
<evidence type="ECO:0000313" key="6">
    <source>
        <dbReference type="EMBL" id="TDQ36420.1"/>
    </source>
</evidence>
<sequence>MKKLFTAGVAALGLAAMVGCTQVSDSGTMQKIENGETLTVGYANERPYGYSENGQPTGMSVDISSTIFKELGAAGIEGDIVDFGSLINGLNSSQFDAVTAGMYITPDRCENAMFAEPEYRMGEGLAVAPGNPHDLHSYTDILENQDITVTVMTGGVEYGYLMDMAEEMGIEPTNIKTVNTIADNVAALQSGRTDAITMTEATLLTALKGSESSQIEVVEDFEQPIINGEEIFGYGSTVFAKGDEALLEAYNEKLAEMKESGELVEIYEKYGLSEENLPGDVTTEELCGA</sequence>
<reference evidence="6 7" key="1">
    <citation type="submission" date="2019-03" db="EMBL/GenBank/DDBJ databases">
        <title>Genomic Encyclopedia of Type Strains, Phase IV (KMG-IV): sequencing the most valuable type-strain genomes for metagenomic binning, comparative biology and taxonomic classification.</title>
        <authorList>
            <person name="Goeker M."/>
        </authorList>
    </citation>
    <scope>NUCLEOTIDE SEQUENCE [LARGE SCALE GENOMIC DNA]</scope>
    <source>
        <strain evidence="6 7">DSM 28697</strain>
    </source>
</reference>
<evidence type="ECO:0000256" key="3">
    <source>
        <dbReference type="ARBA" id="ARBA00023288"/>
    </source>
</evidence>
<name>A0A4R6TS44_9BACI</name>
<feature type="domain" description="Solute-binding protein family 3/N-terminal" evidence="5">
    <location>
        <begin position="37"/>
        <end position="274"/>
    </location>
</feature>
<keyword evidence="7" id="KW-1185">Reference proteome</keyword>
<evidence type="ECO:0000256" key="4">
    <source>
        <dbReference type="SAM" id="SignalP"/>
    </source>
</evidence>
<dbReference type="InterPro" id="IPR001638">
    <property type="entry name" value="Solute-binding_3/MltF_N"/>
</dbReference>
<dbReference type="Pfam" id="PF00497">
    <property type="entry name" value="SBP_bac_3"/>
    <property type="match status" value="1"/>
</dbReference>
<keyword evidence="2" id="KW-0564">Palmitate</keyword>
<evidence type="ECO:0000313" key="7">
    <source>
        <dbReference type="Proteomes" id="UP000295632"/>
    </source>
</evidence>
<dbReference type="GO" id="GO:0033294">
    <property type="term" value="F:ectoine binding"/>
    <property type="evidence" value="ECO:0007669"/>
    <property type="project" value="InterPro"/>
</dbReference>
<dbReference type="InterPro" id="IPR014337">
    <property type="entry name" value="Ectoine_EhuB"/>
</dbReference>